<reference evidence="2 3" key="1">
    <citation type="submission" date="2022-12" db="EMBL/GenBank/DDBJ databases">
        <title>Chitinophagaceae gen. sp. nov., a new member of the family Chitinophagaceae, isolated from soil in a chemical factory.</title>
        <authorList>
            <person name="Ke Z."/>
        </authorList>
    </citation>
    <scope>NUCLEOTIDE SEQUENCE [LARGE SCALE GENOMIC DNA]</scope>
    <source>
        <strain evidence="2 3">LY-5</strain>
    </source>
</reference>
<comment type="caution">
    <text evidence="2">The sequence shown here is derived from an EMBL/GenBank/DDBJ whole genome shotgun (WGS) entry which is preliminary data.</text>
</comment>
<dbReference type="RefSeq" id="WP_407029892.1">
    <property type="nucleotide sequence ID" value="NZ_JAQGEF010000002.1"/>
</dbReference>
<sequence length="186" mass="21719">MKITVIIIISFLACIHLQAQNKNWQFQSVNTFSHLFGNKKNGYNIHTVNGVLYQQKYGVALGAGYEQYHYNGSIPLFLQLKRQFNFRNNQHLNVFANNGTSFITKTPFKNTNFSGVKKYPSYYGNYGISYWLPLEKNCFLTIGISYNLHRFKLKETFQWEVIDGQKYSEYIFQKFRTIGLTAGLVF</sequence>
<accession>A0ABT4UFD9</accession>
<gene>
    <name evidence="2" type="ORF">O3P16_01980</name>
</gene>
<keyword evidence="3" id="KW-1185">Reference proteome</keyword>
<feature type="chain" id="PRO_5046468672" description="Outer membrane protein beta-barrel domain-containing protein" evidence="1">
    <location>
        <begin position="20"/>
        <end position="186"/>
    </location>
</feature>
<organism evidence="2 3">
    <name type="scientific">Polluticaenibacter yanchengensis</name>
    <dbReference type="NCBI Taxonomy" id="3014562"/>
    <lineage>
        <taxon>Bacteria</taxon>
        <taxon>Pseudomonadati</taxon>
        <taxon>Bacteroidota</taxon>
        <taxon>Chitinophagia</taxon>
        <taxon>Chitinophagales</taxon>
        <taxon>Chitinophagaceae</taxon>
        <taxon>Polluticaenibacter</taxon>
    </lineage>
</organism>
<evidence type="ECO:0000256" key="1">
    <source>
        <dbReference type="SAM" id="SignalP"/>
    </source>
</evidence>
<evidence type="ECO:0000313" key="2">
    <source>
        <dbReference type="EMBL" id="MDA3613562.1"/>
    </source>
</evidence>
<dbReference type="EMBL" id="JAQGEF010000002">
    <property type="protein sequence ID" value="MDA3613562.1"/>
    <property type="molecule type" value="Genomic_DNA"/>
</dbReference>
<proteinExistence type="predicted"/>
<dbReference type="Proteomes" id="UP001210231">
    <property type="component" value="Unassembled WGS sequence"/>
</dbReference>
<protein>
    <recommendedName>
        <fullName evidence="4">Outer membrane protein beta-barrel domain-containing protein</fullName>
    </recommendedName>
</protein>
<name>A0ABT4UFD9_9BACT</name>
<evidence type="ECO:0008006" key="4">
    <source>
        <dbReference type="Google" id="ProtNLM"/>
    </source>
</evidence>
<keyword evidence="1" id="KW-0732">Signal</keyword>
<evidence type="ECO:0000313" key="3">
    <source>
        <dbReference type="Proteomes" id="UP001210231"/>
    </source>
</evidence>
<feature type="signal peptide" evidence="1">
    <location>
        <begin position="1"/>
        <end position="19"/>
    </location>
</feature>